<organism evidence="1">
    <name type="scientific">Rhodococcus hoagii (strain 103S)</name>
    <name type="common">Rhodococcus equi</name>
    <dbReference type="NCBI Taxonomy" id="685727"/>
    <lineage>
        <taxon>Bacteria</taxon>
        <taxon>Bacillati</taxon>
        <taxon>Actinomycetota</taxon>
        <taxon>Actinomycetes</taxon>
        <taxon>Mycobacteriales</taxon>
        <taxon>Nocardiaceae</taxon>
        <taxon>Prescottella</taxon>
    </lineage>
</organism>
<dbReference type="KEGG" id="req:REQ_22600"/>
<reference evidence="1" key="1">
    <citation type="journal article" date="2010" name="PLoS Genet.">
        <title>The genome of a pathogenic rhodococcus: cooptive virulence underpinned by key gene acquisitions.</title>
        <authorList>
            <person name="Letek M."/>
            <person name="Gonzalez P."/>
            <person name="Macarthur I."/>
            <person name="Rodriguez H."/>
            <person name="Freeman T.C."/>
            <person name="Valero-Rello A."/>
            <person name="Blanco M."/>
            <person name="Buckley T."/>
            <person name="Cherevach I."/>
            <person name="Fahey R."/>
            <person name="Hapeshi A."/>
            <person name="Holdstock J."/>
            <person name="Leadon D."/>
            <person name="Navas J."/>
            <person name="Ocampo A."/>
            <person name="Quail M.A."/>
            <person name="Sanders M."/>
            <person name="Scortti M.M."/>
            <person name="Prescott J.F."/>
            <person name="Fogarty U."/>
            <person name="Meijer W.G."/>
            <person name="Parkhill J."/>
            <person name="Bentley S.D."/>
            <person name="Vazquez-Boland J.A."/>
        </authorList>
    </citation>
    <scope>NUCLEOTIDE SEQUENCE [LARGE SCALE GENOMIC DNA]</scope>
    <source>
        <strain evidence="1 2">103S</strain>
    </source>
</reference>
<dbReference type="AlphaFoldDB" id="A0A3S5Y6X0"/>
<name>A0A3S5Y6X0_RHOH1</name>
<gene>
    <name evidence="1" type="ordered locus">REQ_22600</name>
</gene>
<dbReference type="RefSeq" id="WP_013415975.1">
    <property type="nucleotide sequence ID" value="NC_014659.1"/>
</dbReference>
<protein>
    <submittedName>
        <fullName evidence="1">Uncharacterized protein</fullName>
    </submittedName>
</protein>
<proteinExistence type="predicted"/>
<accession>A0A3S5Y6X0</accession>
<evidence type="ECO:0000313" key="2">
    <source>
        <dbReference type="Proteomes" id="UP000006892"/>
    </source>
</evidence>
<dbReference type="Proteomes" id="UP001154400">
    <property type="component" value="Chromosome"/>
</dbReference>
<sequence length="289" mass="31215">MGENSASGPIVSTAPRRIPQGAELEPLLLCYGYRLTRAGTVKGTEPSHAPEDIAAAEGFGWPVRSTERWTPQEIVERATVAADALDVDAVLGAFVAGLGSAPRGRQTAISFGWARHLGTGRRGDRGVPDCGLTEDSYAVDVTERLLRLSLGWAWNELPQHYLPDLEAAVAQGLPIPTGDDRQRLRVLLDLVRTQPAGTLPSELEKAVARSKIVPGTDKYQRYGILIGLSEIGVLPCPALVPSWDRFVPDTERRAAYRSVKSGPRSDIPVPLASWRGGLDEARAEQLLSL</sequence>
<dbReference type="EMBL" id="FN563149">
    <property type="protein sequence ID" value="CBH48309.1"/>
    <property type="molecule type" value="Genomic_DNA"/>
</dbReference>
<evidence type="ECO:0000313" key="1">
    <source>
        <dbReference type="EMBL" id="CBH48309.1"/>
    </source>
</evidence>